<sequence>MAKISAFVKKGMYKKMANAKVHAVCYLVGMMVTAVLKCELTDAVVS</sequence>
<name>A0A087U092_STEMI</name>
<gene>
    <name evidence="1" type="ORF">X975_08094</name>
</gene>
<evidence type="ECO:0000313" key="2">
    <source>
        <dbReference type="Proteomes" id="UP000054359"/>
    </source>
</evidence>
<organism evidence="1 2">
    <name type="scientific">Stegodyphus mimosarum</name>
    <name type="common">African social velvet spider</name>
    <dbReference type="NCBI Taxonomy" id="407821"/>
    <lineage>
        <taxon>Eukaryota</taxon>
        <taxon>Metazoa</taxon>
        <taxon>Ecdysozoa</taxon>
        <taxon>Arthropoda</taxon>
        <taxon>Chelicerata</taxon>
        <taxon>Arachnida</taxon>
        <taxon>Araneae</taxon>
        <taxon>Araneomorphae</taxon>
        <taxon>Entelegynae</taxon>
        <taxon>Eresoidea</taxon>
        <taxon>Eresidae</taxon>
        <taxon>Stegodyphus</taxon>
    </lineage>
</organism>
<evidence type="ECO:0000313" key="1">
    <source>
        <dbReference type="EMBL" id="KFM70781.1"/>
    </source>
</evidence>
<dbReference type="AlphaFoldDB" id="A0A087U092"/>
<reference evidence="1 2" key="1">
    <citation type="submission" date="2013-11" db="EMBL/GenBank/DDBJ databases">
        <title>Genome sequencing of Stegodyphus mimosarum.</title>
        <authorList>
            <person name="Bechsgaard J."/>
        </authorList>
    </citation>
    <scope>NUCLEOTIDE SEQUENCE [LARGE SCALE GENOMIC DNA]</scope>
</reference>
<proteinExistence type="predicted"/>
<keyword evidence="2" id="KW-1185">Reference proteome</keyword>
<feature type="non-terminal residue" evidence="1">
    <location>
        <position position="46"/>
    </location>
</feature>
<dbReference type="Proteomes" id="UP000054359">
    <property type="component" value="Unassembled WGS sequence"/>
</dbReference>
<protein>
    <submittedName>
        <fullName evidence="1">Uncharacterized protein</fullName>
    </submittedName>
</protein>
<dbReference type="EMBL" id="KK117553">
    <property type="protein sequence ID" value="KFM70781.1"/>
    <property type="molecule type" value="Genomic_DNA"/>
</dbReference>
<accession>A0A087U092</accession>